<evidence type="ECO:0000256" key="16">
    <source>
        <dbReference type="SAM" id="Phobius"/>
    </source>
</evidence>
<dbReference type="InterPro" id="IPR000483">
    <property type="entry name" value="Cys-rich_flank_reg_C"/>
</dbReference>
<organism evidence="19 20">
    <name type="scientific">Scleropages formosus</name>
    <name type="common">Asian bonytongue</name>
    <name type="synonym">Osteoglossum formosum</name>
    <dbReference type="NCBI Taxonomy" id="113540"/>
    <lineage>
        <taxon>Eukaryota</taxon>
        <taxon>Metazoa</taxon>
        <taxon>Chordata</taxon>
        <taxon>Craniata</taxon>
        <taxon>Vertebrata</taxon>
        <taxon>Euteleostomi</taxon>
        <taxon>Actinopterygii</taxon>
        <taxon>Neopterygii</taxon>
        <taxon>Teleostei</taxon>
        <taxon>Osteoglossocephala</taxon>
        <taxon>Osteoglossomorpha</taxon>
        <taxon>Osteoglossiformes</taxon>
        <taxon>Osteoglossidae</taxon>
        <taxon>Scleropages</taxon>
    </lineage>
</organism>
<dbReference type="PANTHER" id="PTHR24365:SF539">
    <property type="entry name" value="TOLL-LIKE RECEPTOR 1"/>
    <property type="match status" value="1"/>
</dbReference>
<evidence type="ECO:0000256" key="13">
    <source>
        <dbReference type="ARBA" id="ARBA00023198"/>
    </source>
</evidence>
<evidence type="ECO:0000256" key="4">
    <source>
        <dbReference type="ARBA" id="ARBA00022614"/>
    </source>
</evidence>
<reference evidence="19" key="3">
    <citation type="submission" date="2025-09" db="UniProtKB">
        <authorList>
            <consortium name="Ensembl"/>
        </authorList>
    </citation>
    <scope>IDENTIFICATION</scope>
</reference>
<feature type="chain" id="PRO_5034580392" evidence="17">
    <location>
        <begin position="26"/>
        <end position="830"/>
    </location>
</feature>
<evidence type="ECO:0000256" key="17">
    <source>
        <dbReference type="SAM" id="SignalP"/>
    </source>
</evidence>
<dbReference type="InterPro" id="IPR001611">
    <property type="entry name" value="Leu-rich_rpt"/>
</dbReference>
<dbReference type="Pfam" id="PF01582">
    <property type="entry name" value="TIR"/>
    <property type="match status" value="1"/>
</dbReference>
<dbReference type="InterPro" id="IPR000157">
    <property type="entry name" value="TIR_dom"/>
</dbReference>
<feature type="disulfide bond" evidence="15">
    <location>
        <begin position="366"/>
        <end position="395"/>
    </location>
</feature>
<evidence type="ECO:0000313" key="20">
    <source>
        <dbReference type="Proteomes" id="UP000694397"/>
    </source>
</evidence>
<keyword evidence="12" id="KW-0325">Glycoprotein</keyword>
<keyword evidence="13 14" id="KW-0395">Inflammatory response</keyword>
<comment type="similarity">
    <text evidence="2 14">Belongs to the Toll-like receptor family.</text>
</comment>
<keyword evidence="4" id="KW-0433">Leucine-rich repeat</keyword>
<dbReference type="SUPFAM" id="SSF52200">
    <property type="entry name" value="Toll/Interleukin receptor TIR domain"/>
    <property type="match status" value="1"/>
</dbReference>
<dbReference type="Pfam" id="PF00560">
    <property type="entry name" value="LRR_1"/>
    <property type="match status" value="1"/>
</dbReference>
<dbReference type="Pfam" id="PF13855">
    <property type="entry name" value="LRR_8"/>
    <property type="match status" value="2"/>
</dbReference>
<evidence type="ECO:0000256" key="10">
    <source>
        <dbReference type="ARBA" id="ARBA00023136"/>
    </source>
</evidence>
<evidence type="ECO:0000256" key="7">
    <source>
        <dbReference type="ARBA" id="ARBA00022737"/>
    </source>
</evidence>
<comment type="subcellular location">
    <subcellularLocation>
        <location evidence="1">Membrane</location>
        <topology evidence="1">Single-pass type I membrane protein</topology>
    </subcellularLocation>
</comment>
<dbReference type="PANTHER" id="PTHR24365">
    <property type="entry name" value="TOLL-LIKE RECEPTOR"/>
    <property type="match status" value="1"/>
</dbReference>
<dbReference type="GO" id="GO:0002224">
    <property type="term" value="P:toll-like receptor signaling pathway"/>
    <property type="evidence" value="ECO:0007669"/>
    <property type="project" value="InterPro"/>
</dbReference>
<dbReference type="OrthoDB" id="1081807at2759"/>
<keyword evidence="11 14" id="KW-0675">Receptor</keyword>
<gene>
    <name evidence="19" type="primary">LOC108936364</name>
</gene>
<evidence type="ECO:0000256" key="5">
    <source>
        <dbReference type="ARBA" id="ARBA00022692"/>
    </source>
</evidence>
<evidence type="ECO:0000256" key="14">
    <source>
        <dbReference type="PIRNR" id="PIRNR037595"/>
    </source>
</evidence>
<evidence type="ECO:0000256" key="12">
    <source>
        <dbReference type="ARBA" id="ARBA00023180"/>
    </source>
</evidence>
<feature type="domain" description="TIR" evidence="18">
    <location>
        <begin position="660"/>
        <end position="801"/>
    </location>
</feature>
<dbReference type="PROSITE" id="PS50104">
    <property type="entry name" value="TIR"/>
    <property type="match status" value="1"/>
</dbReference>
<dbReference type="InterPro" id="IPR032675">
    <property type="entry name" value="LRR_dom_sf"/>
</dbReference>
<dbReference type="SMART" id="SM00082">
    <property type="entry name" value="LRRCT"/>
    <property type="match status" value="1"/>
</dbReference>
<dbReference type="GeneTree" id="ENSGT00940000162201"/>
<dbReference type="GO" id="GO:0045087">
    <property type="term" value="P:innate immune response"/>
    <property type="evidence" value="ECO:0007669"/>
    <property type="project" value="UniProtKB-UniRule"/>
</dbReference>
<dbReference type="GO" id="GO:0004888">
    <property type="term" value="F:transmembrane signaling receptor activity"/>
    <property type="evidence" value="ECO:0007669"/>
    <property type="project" value="InterPro"/>
</dbReference>
<keyword evidence="8 14" id="KW-0391">Immunity</keyword>
<keyword evidence="5 16" id="KW-0812">Transmembrane</keyword>
<evidence type="ECO:0000256" key="11">
    <source>
        <dbReference type="ARBA" id="ARBA00023170"/>
    </source>
</evidence>
<dbReference type="PIRSF" id="PIRSF037595">
    <property type="entry name" value="Toll-like_receptor"/>
    <property type="match status" value="1"/>
</dbReference>
<dbReference type="SMART" id="SM00369">
    <property type="entry name" value="LRR_TYP"/>
    <property type="match status" value="7"/>
</dbReference>
<dbReference type="GO" id="GO:0005886">
    <property type="term" value="C:plasma membrane"/>
    <property type="evidence" value="ECO:0007669"/>
    <property type="project" value="TreeGrafter"/>
</dbReference>
<dbReference type="PROSITE" id="PS51450">
    <property type="entry name" value="LRR"/>
    <property type="match status" value="2"/>
</dbReference>
<name>A0A8C9S2K0_SCLFO</name>
<dbReference type="FunFam" id="3.40.50.10140:FF:000001">
    <property type="entry name" value="Toll-like receptor 2"/>
    <property type="match status" value="1"/>
</dbReference>
<keyword evidence="10 16" id="KW-0472">Membrane</keyword>
<evidence type="ECO:0000256" key="9">
    <source>
        <dbReference type="ARBA" id="ARBA00022989"/>
    </source>
</evidence>
<dbReference type="Gene3D" id="3.80.10.10">
    <property type="entry name" value="Ribonuclease Inhibitor"/>
    <property type="match status" value="1"/>
</dbReference>
<dbReference type="InterPro" id="IPR035897">
    <property type="entry name" value="Toll_tir_struct_dom_sf"/>
</dbReference>
<keyword evidence="20" id="KW-1185">Reference proteome</keyword>
<dbReference type="AlphaFoldDB" id="A0A8C9S2K0"/>
<evidence type="ECO:0000256" key="3">
    <source>
        <dbReference type="ARBA" id="ARBA00022588"/>
    </source>
</evidence>
<evidence type="ECO:0000256" key="15">
    <source>
        <dbReference type="PIRSR" id="PIRSR037595-2"/>
    </source>
</evidence>
<keyword evidence="3 14" id="KW-0399">Innate immunity</keyword>
<proteinExistence type="inferred from homology"/>
<dbReference type="Gene3D" id="3.40.50.10140">
    <property type="entry name" value="Toll/interleukin-1 receptor homology (TIR) domain"/>
    <property type="match status" value="1"/>
</dbReference>
<evidence type="ECO:0000259" key="18">
    <source>
        <dbReference type="PROSITE" id="PS50104"/>
    </source>
</evidence>
<dbReference type="Ensembl" id="ENSSFOT00015031550.2">
    <property type="protein sequence ID" value="ENSSFOP00015031198.2"/>
    <property type="gene ID" value="ENSSFOG00015020008.2"/>
</dbReference>
<evidence type="ECO:0000256" key="1">
    <source>
        <dbReference type="ARBA" id="ARBA00004479"/>
    </source>
</evidence>
<keyword evidence="6 17" id="KW-0732">Signal</keyword>
<feature type="transmembrane region" description="Helical" evidence="16">
    <location>
        <begin position="613"/>
        <end position="635"/>
    </location>
</feature>
<protein>
    <submittedName>
        <fullName evidence="19">Toll-like receptor 6</fullName>
    </submittedName>
</protein>
<reference evidence="19" key="2">
    <citation type="submission" date="2025-08" db="UniProtKB">
        <authorList>
            <consortium name="Ensembl"/>
        </authorList>
    </citation>
    <scope>IDENTIFICATION</scope>
</reference>
<evidence type="ECO:0000256" key="8">
    <source>
        <dbReference type="ARBA" id="ARBA00022859"/>
    </source>
</evidence>
<dbReference type="GO" id="GO:0006954">
    <property type="term" value="P:inflammatory response"/>
    <property type="evidence" value="ECO:0007669"/>
    <property type="project" value="UniProtKB-UniRule"/>
</dbReference>
<keyword evidence="9 16" id="KW-1133">Transmembrane helix</keyword>
<feature type="signal peptide" evidence="17">
    <location>
        <begin position="1"/>
        <end position="25"/>
    </location>
</feature>
<dbReference type="SUPFAM" id="SSF52058">
    <property type="entry name" value="L domain-like"/>
    <property type="match status" value="2"/>
</dbReference>
<evidence type="ECO:0000256" key="6">
    <source>
        <dbReference type="ARBA" id="ARBA00022729"/>
    </source>
</evidence>
<evidence type="ECO:0000256" key="2">
    <source>
        <dbReference type="ARBA" id="ARBA00009634"/>
    </source>
</evidence>
<dbReference type="InterPro" id="IPR017241">
    <property type="entry name" value="Toll-like_receptor"/>
</dbReference>
<sequence>MEYTINCLSILSALYFHLLLLTADGRMSHQREPMFCKVSSDNRVDLLNQHLTEVPRNLPRSTQYLDLSHNNITHLHDQDLMGLPDLCVLKITHNGLQDISPSVFQGNPKVQILNISYNALRIIPELNLPNLIILDISENLYGSYTLRKSYKDLLSLSYLALGSPQARSVHLADFAPLHEISLRKLQLGGGVELDHYEAGSLAQLPVIQDLTLKMTFCEHPEAFQSILQDLDQTKTESLTLIKFVPDLCNVSSDITDKLRNMTYLGNLTFQDTWFNSSVLAKVVCNIIQSPVKALSFLNITFAEDTDGGIKIHNIPGYNKSGNVEFLTFDTIHHYQYSFPVISINATFFSHLIILKFSGTGMSIIPCNLISALPSLQILDLSDNLLNELGFWWPVCTNSHVFPALRHLYLRNNKFENLQFTSNHTHGMKNLTVLDLSANSFKLIGKTSWPSHLSDLSLSDNTLGDAVFNYLSPYLQRVNLSHTDITALTQEALSQLPSLKSLFLSSNNINHLPPDLSAPQLEELHIDQNNINTLKENSFKGLSGLKRFKAGKNPFACTCDMYWFVTSFNKSLLIDWPSDYICSSPDEMAGMALEKYHPGWVSCTPWIQAVISQLMTLTVVSVLGFTFYIFDGAWYLRMLWVWLRVKKRGHKGADRLKNAIFKYHAFISYSQKDSEWVDNQLVPNLEAAQFSLCIHERDFVPGDWIIDNIINCVERSYKTLFVLSHNFVQSEWCNYELFFAQHRAMSIQQDSLVFILLEPIPTDSLPKKFLKLRTLLRQQTYLEWHKDERKQQVFWVSLRSMLKTADKNMVLERVAKEMTDMCPLITDTDWF</sequence>
<accession>A0A8C9S2K0</accession>
<dbReference type="Proteomes" id="UP000694397">
    <property type="component" value="Chromosome 24"/>
</dbReference>
<reference evidence="19 20" key="1">
    <citation type="submission" date="2019-04" db="EMBL/GenBank/DDBJ databases">
        <authorList>
            <consortium name="Wellcome Sanger Institute Data Sharing"/>
        </authorList>
    </citation>
    <scope>NUCLEOTIDE SEQUENCE [LARGE SCALE GENOMIC DNA]</scope>
</reference>
<keyword evidence="15" id="KW-1015">Disulfide bond</keyword>
<keyword evidence="7" id="KW-0677">Repeat</keyword>
<dbReference type="InterPro" id="IPR003591">
    <property type="entry name" value="Leu-rich_rpt_typical-subtyp"/>
</dbReference>
<dbReference type="SMART" id="SM00255">
    <property type="entry name" value="TIR"/>
    <property type="match status" value="1"/>
</dbReference>
<evidence type="ECO:0000313" key="19">
    <source>
        <dbReference type="Ensembl" id="ENSSFOP00015031198.2"/>
    </source>
</evidence>